<dbReference type="InterPro" id="IPR051396">
    <property type="entry name" value="Bact_Antivir_Def_Nuclease"/>
</dbReference>
<dbReference type="InterPro" id="IPR003959">
    <property type="entry name" value="ATPase_AAA_core"/>
</dbReference>
<dbReference type="EMBL" id="WJVX01000018">
    <property type="protein sequence ID" value="MRJ81596.1"/>
    <property type="molecule type" value="Genomic_DNA"/>
</dbReference>
<dbReference type="Pfam" id="PF13304">
    <property type="entry name" value="AAA_21"/>
    <property type="match status" value="1"/>
</dbReference>
<dbReference type="InterPro" id="IPR027417">
    <property type="entry name" value="P-loop_NTPase"/>
</dbReference>
<dbReference type="GO" id="GO:0005524">
    <property type="term" value="F:ATP binding"/>
    <property type="evidence" value="ECO:0007669"/>
    <property type="project" value="InterPro"/>
</dbReference>
<sequence length="584" mass="66103">MSSKTIEPFIRHIRFPFYKNLEEFSVINFNYPITALVGQNGTNKSSVLRALYGSPNNYSLGSLWFSTDIDEIKDDGRSRFIYGYFDYSIKEVVEVIKTRIVDPDDPDLWETSRPLAGDGMKKMPKNIVSPNQQKSRWKQIDKLVTYIDFRASISAFDKFFYHSDFNLYPKKTFLRKRSHILKDVIENNSSSCKPFKGKKERLYNNELLSKEKVEIISHILGRTYKSIRLVEHALFTNDKASTVILESNSLNYSEAFAGSGEFAVTLLVNQIINAPNASLILLDEPEVSLHPAAQIRLMEFLNQICLKNKHQVVISTHSSSIVRDLPQESIKLFTLNSTTGKVSILENVSPEEAFFTLGDRLSKKTIFVEDKLAQKFVEKALKTGGSALVNTFDIIYCPAGATTLLGNIAVPLFLSNVTNAVFLLDGDQKTLTDFIKSTQIPEDQDPALSEILKSILGCEIKIPTDGNGGKPNEKQKKLLHRGFIDFSYNFIGYLPVINPEVFLIENLPDFYLDLIKDKDTAGLSPKEITVEICKNDIGSNEITSDDIFATQIRILSKIPDNHPAFIETREMLKFFLEHGMIRDK</sequence>
<comment type="caution">
    <text evidence="2">The sequence shown here is derived from an EMBL/GenBank/DDBJ whole genome shotgun (WGS) entry which is preliminary data.</text>
</comment>
<protein>
    <submittedName>
        <fullName evidence="2">AAA family ATPase</fullName>
    </submittedName>
</protein>
<dbReference type="CDD" id="cd00267">
    <property type="entry name" value="ABC_ATPase"/>
    <property type="match status" value="1"/>
</dbReference>
<dbReference type="GO" id="GO:0016887">
    <property type="term" value="F:ATP hydrolysis activity"/>
    <property type="evidence" value="ECO:0007669"/>
    <property type="project" value="InterPro"/>
</dbReference>
<feature type="domain" description="ATPase AAA-type core" evidence="1">
    <location>
        <begin position="33"/>
        <end position="322"/>
    </location>
</feature>
<dbReference type="PANTHER" id="PTHR43581:SF2">
    <property type="entry name" value="EXCINUCLEASE ATPASE SUBUNIT"/>
    <property type="match status" value="1"/>
</dbReference>
<proteinExistence type="predicted"/>
<organism evidence="2">
    <name type="scientific">Klebsiella pneumoniae</name>
    <dbReference type="NCBI Taxonomy" id="573"/>
    <lineage>
        <taxon>Bacteria</taxon>
        <taxon>Pseudomonadati</taxon>
        <taxon>Pseudomonadota</taxon>
        <taxon>Gammaproteobacteria</taxon>
        <taxon>Enterobacterales</taxon>
        <taxon>Enterobacteriaceae</taxon>
        <taxon>Klebsiella/Raoultella group</taxon>
        <taxon>Klebsiella</taxon>
        <taxon>Klebsiella pneumoniae complex</taxon>
    </lineage>
</organism>
<dbReference type="AlphaFoldDB" id="A0A6A8EL78"/>
<evidence type="ECO:0000313" key="2">
    <source>
        <dbReference type="EMBL" id="MRJ81596.1"/>
    </source>
</evidence>
<gene>
    <name evidence="2" type="ORF">GJJ20_16755</name>
</gene>
<accession>A0A6A8EL78</accession>
<name>A0A6A8EL78_KLEPN</name>
<evidence type="ECO:0000259" key="1">
    <source>
        <dbReference type="Pfam" id="PF13304"/>
    </source>
</evidence>
<dbReference type="PANTHER" id="PTHR43581">
    <property type="entry name" value="ATP/GTP PHOSPHATASE"/>
    <property type="match status" value="1"/>
</dbReference>
<dbReference type="RefSeq" id="WP_023279524.1">
    <property type="nucleotide sequence ID" value="NZ_WJWO01000018.1"/>
</dbReference>
<dbReference type="SUPFAM" id="SSF52540">
    <property type="entry name" value="P-loop containing nucleoside triphosphate hydrolases"/>
    <property type="match status" value="1"/>
</dbReference>
<dbReference type="Gene3D" id="3.40.50.300">
    <property type="entry name" value="P-loop containing nucleotide triphosphate hydrolases"/>
    <property type="match status" value="1"/>
</dbReference>
<reference evidence="2" key="1">
    <citation type="submission" date="2019-10" db="EMBL/GenBank/DDBJ databases">
        <title>Molecular typing, antibiotic resistance determination and virulence profiling for 36 multidrug-resistant clinical Klebsiella pneumoniae isolates using second- and third-generation sequencing.</title>
        <authorList>
            <person name="Shelenkov A."/>
            <person name="Mikhaylova Y."/>
            <person name="Yanushevich Y."/>
            <person name="Samoilov A."/>
            <person name="Petrova L."/>
            <person name="Fomina V."/>
            <person name="Gusarov V."/>
            <person name="Zamyatin M."/>
            <person name="Shagin D."/>
        </authorList>
    </citation>
    <scope>NUCLEOTIDE SEQUENCE</scope>
    <source>
        <strain evidence="2">CriePir152</strain>
    </source>
</reference>